<dbReference type="AlphaFoldDB" id="A0A7J8AMQ4"/>
<sequence length="124" mass="13456">MRLQSAGGSTGLEGPKWLQSHGWQLVLAGTWGISVLQVASLFQEAIRAVFHGSPGAVFLEGENKLEGLLKPAPWNLYTIISTTFWGSEKPQSQPRFKGVDKQVPPLAGKSGKTTLQRRKGGWGE</sequence>
<dbReference type="EMBL" id="JABWUV010000001">
    <property type="protein sequence ID" value="KAF6387648.1"/>
    <property type="molecule type" value="Genomic_DNA"/>
</dbReference>
<keyword evidence="3" id="KW-1185">Reference proteome</keyword>
<organism evidence="2 3">
    <name type="scientific">Myotis myotis</name>
    <name type="common">Greater mouse-eared bat</name>
    <name type="synonym">Vespertilio myotis</name>
    <dbReference type="NCBI Taxonomy" id="51298"/>
    <lineage>
        <taxon>Eukaryota</taxon>
        <taxon>Metazoa</taxon>
        <taxon>Chordata</taxon>
        <taxon>Craniata</taxon>
        <taxon>Vertebrata</taxon>
        <taxon>Euteleostomi</taxon>
        <taxon>Mammalia</taxon>
        <taxon>Eutheria</taxon>
        <taxon>Laurasiatheria</taxon>
        <taxon>Chiroptera</taxon>
        <taxon>Yangochiroptera</taxon>
        <taxon>Vespertilionidae</taxon>
        <taxon>Myotis</taxon>
    </lineage>
</organism>
<feature type="compositionally biased region" description="Basic residues" evidence="1">
    <location>
        <begin position="115"/>
        <end position="124"/>
    </location>
</feature>
<evidence type="ECO:0000313" key="3">
    <source>
        <dbReference type="Proteomes" id="UP000527355"/>
    </source>
</evidence>
<feature type="region of interest" description="Disordered" evidence="1">
    <location>
        <begin position="87"/>
        <end position="124"/>
    </location>
</feature>
<accession>A0A7J8AMQ4</accession>
<dbReference type="Proteomes" id="UP000527355">
    <property type="component" value="Unassembled WGS sequence"/>
</dbReference>
<gene>
    <name evidence="2" type="ORF">mMyoMyo1_008113</name>
</gene>
<protein>
    <submittedName>
        <fullName evidence="2">Uncharacterized protein</fullName>
    </submittedName>
</protein>
<evidence type="ECO:0000256" key="1">
    <source>
        <dbReference type="SAM" id="MobiDB-lite"/>
    </source>
</evidence>
<reference evidence="2 3" key="1">
    <citation type="journal article" date="2020" name="Nature">
        <title>Six reference-quality genomes reveal evolution of bat adaptations.</title>
        <authorList>
            <person name="Jebb D."/>
            <person name="Huang Z."/>
            <person name="Pippel M."/>
            <person name="Hughes G.M."/>
            <person name="Lavrichenko K."/>
            <person name="Devanna P."/>
            <person name="Winkler S."/>
            <person name="Jermiin L.S."/>
            <person name="Skirmuntt E.C."/>
            <person name="Katzourakis A."/>
            <person name="Burkitt-Gray L."/>
            <person name="Ray D.A."/>
            <person name="Sullivan K.A.M."/>
            <person name="Roscito J.G."/>
            <person name="Kirilenko B.M."/>
            <person name="Davalos L.M."/>
            <person name="Corthals A.P."/>
            <person name="Power M.L."/>
            <person name="Jones G."/>
            <person name="Ransome R.D."/>
            <person name="Dechmann D.K.N."/>
            <person name="Locatelli A.G."/>
            <person name="Puechmaille S.J."/>
            <person name="Fedrigo O."/>
            <person name="Jarvis E.D."/>
            <person name="Hiller M."/>
            <person name="Vernes S.C."/>
            <person name="Myers E.W."/>
            <person name="Teeling E.C."/>
        </authorList>
    </citation>
    <scope>NUCLEOTIDE SEQUENCE [LARGE SCALE GENOMIC DNA]</scope>
    <source>
        <strain evidence="2">MMyoMyo1</strain>
        <tissue evidence="2">Flight muscle</tissue>
    </source>
</reference>
<name>A0A7J8AMQ4_MYOMY</name>
<evidence type="ECO:0000313" key="2">
    <source>
        <dbReference type="EMBL" id="KAF6387648.1"/>
    </source>
</evidence>
<comment type="caution">
    <text evidence="2">The sequence shown here is derived from an EMBL/GenBank/DDBJ whole genome shotgun (WGS) entry which is preliminary data.</text>
</comment>
<proteinExistence type="predicted"/>